<organism evidence="3 4">
    <name type="scientific">Muriicola jejuensis</name>
    <dbReference type="NCBI Taxonomy" id="504488"/>
    <lineage>
        <taxon>Bacteria</taxon>
        <taxon>Pseudomonadati</taxon>
        <taxon>Bacteroidota</taxon>
        <taxon>Flavobacteriia</taxon>
        <taxon>Flavobacteriales</taxon>
        <taxon>Flavobacteriaceae</taxon>
        <taxon>Muriicola</taxon>
    </lineage>
</organism>
<gene>
    <name evidence="3" type="ORF">GWK09_06390</name>
</gene>
<keyword evidence="3" id="KW-0067">ATP-binding</keyword>
<evidence type="ECO:0000259" key="2">
    <source>
        <dbReference type="Pfam" id="PF19351"/>
    </source>
</evidence>
<dbReference type="RefSeq" id="WP_163692155.1">
    <property type="nucleotide sequence ID" value="NZ_FXTW01000001.1"/>
</dbReference>
<feature type="domain" description="Schlafen AlbA-2" evidence="1">
    <location>
        <begin position="17"/>
        <end position="142"/>
    </location>
</feature>
<feature type="domain" description="DUF5929" evidence="2">
    <location>
        <begin position="158"/>
        <end position="378"/>
    </location>
</feature>
<dbReference type="Proteomes" id="UP000468443">
    <property type="component" value="Unassembled WGS sequence"/>
</dbReference>
<dbReference type="Gene3D" id="3.30.950.30">
    <property type="entry name" value="Schlafen, AAA domain"/>
    <property type="match status" value="1"/>
</dbReference>
<accession>A0A6P0UIW1</accession>
<dbReference type="InterPro" id="IPR045973">
    <property type="entry name" value="DUF5929"/>
</dbReference>
<dbReference type="InterPro" id="IPR007421">
    <property type="entry name" value="Schlafen_AlbA_2_dom"/>
</dbReference>
<dbReference type="Pfam" id="PF04326">
    <property type="entry name" value="SLFN_AlbA_2"/>
    <property type="match status" value="1"/>
</dbReference>
<evidence type="ECO:0000259" key="1">
    <source>
        <dbReference type="Pfam" id="PF04326"/>
    </source>
</evidence>
<dbReference type="InterPro" id="IPR038461">
    <property type="entry name" value="Schlafen_AlbA_2_dom_sf"/>
</dbReference>
<evidence type="ECO:0000313" key="4">
    <source>
        <dbReference type="Proteomes" id="UP000468443"/>
    </source>
</evidence>
<keyword evidence="4" id="KW-1185">Reference proteome</keyword>
<dbReference type="AlphaFoldDB" id="A0A6P0UIW1"/>
<keyword evidence="3" id="KW-0547">Nucleotide-binding</keyword>
<evidence type="ECO:0000313" key="3">
    <source>
        <dbReference type="EMBL" id="NER10136.1"/>
    </source>
</evidence>
<sequence length="378" mass="43904">MINKRLLVKNLLAHNDENSFYDKKRFIDIGQREGKAKFLKHVCALANSNPRNHSFIVIGVEDEDNKIVGVDFFDDSKIQNLVNAYLDNPPLISYENIPFPHLPEGKVVGLVTIKSNGKVCALRKNIWKYYGGAVFFREGSISMPKAFDIELKDLNSDMVSTIEQHARNNIELTLDGVIDFINHRHKDLSSSYKVFKEQFVICWAGNKKVVKDQTYYSRVDIELINEQVKLFYSALDEITIVITEETFAITEYVHLGLGKEKRYYPLEEVAITFQDNGTYQIQSELIFEPPRYDRKTLYHILNTNNTLLQKLQKNLRLNKADTADLKLAPATYLLCYLNGFEEAKDHMETLKELVKTRDRETYNNLKESQRILRKVRYS</sequence>
<comment type="caution">
    <text evidence="3">The sequence shown here is derived from an EMBL/GenBank/DDBJ whole genome shotgun (WGS) entry which is preliminary data.</text>
</comment>
<protein>
    <submittedName>
        <fullName evidence="3">ATP-binding protein</fullName>
    </submittedName>
</protein>
<reference evidence="3 4" key="1">
    <citation type="submission" date="2020-01" db="EMBL/GenBank/DDBJ databases">
        <title>Muriicola jejuensis KCTC 22299.</title>
        <authorList>
            <person name="Wang G."/>
        </authorList>
    </citation>
    <scope>NUCLEOTIDE SEQUENCE [LARGE SCALE GENOMIC DNA]</scope>
    <source>
        <strain evidence="3 4">KCTC 22299</strain>
    </source>
</reference>
<proteinExistence type="predicted"/>
<name>A0A6P0UIW1_9FLAO</name>
<dbReference type="GO" id="GO:0005524">
    <property type="term" value="F:ATP binding"/>
    <property type="evidence" value="ECO:0007669"/>
    <property type="project" value="UniProtKB-KW"/>
</dbReference>
<dbReference type="Pfam" id="PF19351">
    <property type="entry name" value="DUF5929"/>
    <property type="match status" value="1"/>
</dbReference>
<dbReference type="EMBL" id="JAABOP010000001">
    <property type="protein sequence ID" value="NER10136.1"/>
    <property type="molecule type" value="Genomic_DNA"/>
</dbReference>